<feature type="domain" description="H repeat-associated protein N-terminal" evidence="4">
    <location>
        <begin position="3"/>
        <end position="84"/>
    </location>
</feature>
<dbReference type="GO" id="GO:0004803">
    <property type="term" value="F:transposase activity"/>
    <property type="evidence" value="ECO:0007669"/>
    <property type="project" value="InterPro"/>
</dbReference>
<dbReference type="GO" id="GO:0006313">
    <property type="term" value="P:DNA transposition"/>
    <property type="evidence" value="ECO:0007669"/>
    <property type="project" value="InterPro"/>
</dbReference>
<dbReference type="EMBL" id="CP021659">
    <property type="protein sequence ID" value="AWK15408.1"/>
    <property type="molecule type" value="Genomic_DNA"/>
</dbReference>
<feature type="domain" description="Transposase IS4-like" evidence="3">
    <location>
        <begin position="92"/>
        <end position="332"/>
    </location>
</feature>
<geneLocation type="plasmid" evidence="7 8">
    <name>p5D_Fsymbiotica-2</name>
</geneLocation>
<dbReference type="Proteomes" id="UP000261875">
    <property type="component" value="Plasmid p5D_Fsymbiotica-2"/>
</dbReference>
<proteinExistence type="inferred from homology"/>
<dbReference type="InterPro" id="IPR047647">
    <property type="entry name" value="ISAs1_transpos"/>
</dbReference>
<dbReference type="Pfam" id="PF01609">
    <property type="entry name" value="DDE_Tnp_1"/>
    <property type="match status" value="1"/>
</dbReference>
<keyword evidence="2" id="KW-0812">Transmembrane</keyword>
<dbReference type="PANTHER" id="PTHR30298:SF0">
    <property type="entry name" value="PROTEIN YBFL-RELATED"/>
    <property type="match status" value="1"/>
</dbReference>
<dbReference type="KEGG" id="fsm:CCS41_14280"/>
<name>A0A2U8I996_9GAMM</name>
<dbReference type="InterPro" id="IPR002559">
    <property type="entry name" value="Transposase_11"/>
</dbReference>
<keyword evidence="7" id="KW-0614">Plasmid</keyword>
<organism evidence="7 8">
    <name type="scientific">Candidatus Fukatsuia symbiotica</name>
    <dbReference type="NCBI Taxonomy" id="1878942"/>
    <lineage>
        <taxon>Bacteria</taxon>
        <taxon>Pseudomonadati</taxon>
        <taxon>Pseudomonadota</taxon>
        <taxon>Gammaproteobacteria</taxon>
        <taxon>Enterobacterales</taxon>
        <taxon>Yersiniaceae</taxon>
        <taxon>Candidatus Fukatsuia</taxon>
    </lineage>
</organism>
<evidence type="ECO:0000256" key="1">
    <source>
        <dbReference type="ARBA" id="ARBA00010075"/>
    </source>
</evidence>
<keyword evidence="2" id="KW-1133">Transmembrane helix</keyword>
<evidence type="ECO:0000259" key="3">
    <source>
        <dbReference type="Pfam" id="PF01609"/>
    </source>
</evidence>
<evidence type="ECO:0000313" key="5">
    <source>
        <dbReference type="EMBL" id="AWK15408.1"/>
    </source>
</evidence>
<evidence type="ECO:0000313" key="8">
    <source>
        <dbReference type="Proteomes" id="UP000261875"/>
    </source>
</evidence>
<dbReference type="RefSeq" id="WP_119797760.1">
    <property type="nucleotide sequence ID" value="NZ_CP021659.1"/>
</dbReference>
<dbReference type="PANTHER" id="PTHR30298">
    <property type="entry name" value="H REPEAT-ASSOCIATED PREDICTED TRANSPOSASE"/>
    <property type="match status" value="1"/>
</dbReference>
<dbReference type="EMBL" id="CP021661">
    <property type="protein sequence ID" value="AWK15683.1"/>
    <property type="molecule type" value="Genomic_DNA"/>
</dbReference>
<evidence type="ECO:0000313" key="6">
    <source>
        <dbReference type="EMBL" id="AWK15682.1"/>
    </source>
</evidence>
<dbReference type="NCBIfam" id="NF033564">
    <property type="entry name" value="transpos_ISAs1"/>
    <property type="match status" value="1"/>
</dbReference>
<dbReference type="InterPro" id="IPR032806">
    <property type="entry name" value="YbfD_N"/>
</dbReference>
<keyword evidence="2" id="KW-0472">Membrane</keyword>
<keyword evidence="8" id="KW-1185">Reference proteome</keyword>
<evidence type="ECO:0000313" key="7">
    <source>
        <dbReference type="EMBL" id="AWK15683.1"/>
    </source>
</evidence>
<dbReference type="Pfam" id="PF13808">
    <property type="entry name" value="DDE_Tnp_1_assoc"/>
    <property type="match status" value="1"/>
</dbReference>
<feature type="transmembrane region" description="Helical" evidence="2">
    <location>
        <begin position="20"/>
        <end position="40"/>
    </location>
</feature>
<dbReference type="EMBL" id="CP021661">
    <property type="protein sequence ID" value="AWK15682.1"/>
    <property type="molecule type" value="Genomic_DNA"/>
</dbReference>
<evidence type="ECO:0000256" key="2">
    <source>
        <dbReference type="SAM" id="Phobius"/>
    </source>
</evidence>
<reference evidence="7 8" key="1">
    <citation type="submission" date="2017-05" db="EMBL/GenBank/DDBJ databases">
        <title>Genome sequence of Candidatus Fukatsuia symbiotica and Candidatus Hamiltonella defensa from Acyrthosiphon pisum strain 5D.</title>
        <authorList>
            <person name="Patel V.A."/>
            <person name="Chevignon G."/>
            <person name="Russell J.A."/>
            <person name="Oliver K.M."/>
        </authorList>
    </citation>
    <scope>NUCLEOTIDE SEQUENCE [LARGE SCALE GENOMIC DNA]</scope>
    <source>
        <strain evidence="7 8">5D</strain>
        <plasmid evidence="7 8">p5D_Fsymbiotica-2</plasmid>
    </source>
</reference>
<accession>A0A2U8I996</accession>
<sequence length="367" mass="41636">MEFPDPRCAGRTAHRFIDVLVIAVCAVIAGAETWIDIALYGRSKKDWLSTFLTLEGGLPSHDTFRRVFSIIDPVLFEQRFSLWVKDCFLPIDREVVAIDGKTVRGSFDRAAQQGPLHMVSAFATEQGISLGQRAVENKSNEIAALPVLLDSLSVKGNIVTLDAMGCQRVIAQKIIAQQADYILALKGNQKKCHKAVVDYCHTTCIAVPAAIKPDYDAFDDSHGRRVRRRGWVLPCVDKLAELQAWPELRNIILIENIRSINHRHKTTCELHYYLSSCNDAAEIQIAAIRKHWAIENSLHWVLDVTFREDDSRVRDKVATRTFALLRKMALNIVRKDTANKASLRGRRKCAGWDDEYMEHLLFRNDKK</sequence>
<dbReference type="InterPro" id="IPR051698">
    <property type="entry name" value="Transposase_11-like"/>
</dbReference>
<dbReference type="Proteomes" id="UP000261875">
    <property type="component" value="Chromosome"/>
</dbReference>
<dbReference type="KEGG" id="fsm:CCS41_14300"/>
<evidence type="ECO:0000259" key="4">
    <source>
        <dbReference type="Pfam" id="PF13808"/>
    </source>
</evidence>
<gene>
    <name evidence="5" type="ORF">CCS41_10175</name>
    <name evidence="6" type="ORF">CCS41_14280</name>
    <name evidence="7" type="ORF">CCS41_14300</name>
</gene>
<comment type="similarity">
    <text evidence="1">Belongs to the transposase 11 family.</text>
</comment>
<dbReference type="KEGG" id="fsm:CCS41_10175"/>
<protein>
    <submittedName>
        <fullName evidence="7">ISAs1 family transposase</fullName>
    </submittedName>
</protein>
<dbReference type="GO" id="GO:0003677">
    <property type="term" value="F:DNA binding"/>
    <property type="evidence" value="ECO:0007669"/>
    <property type="project" value="InterPro"/>
</dbReference>
<dbReference type="OrthoDB" id="8001376at2"/>
<dbReference type="AlphaFoldDB" id="A0A2U8I996"/>